<dbReference type="InterPro" id="IPR051114">
    <property type="entry name" value="Mito_RNA_Proc_CCM1"/>
</dbReference>
<proteinExistence type="predicted"/>
<keyword evidence="5" id="KW-1185">Reference proteome</keyword>
<name>A0AAV7F475_ARIFI</name>
<dbReference type="EMBL" id="JAINDJ010000003">
    <property type="protein sequence ID" value="KAG9454752.1"/>
    <property type="molecule type" value="Genomic_DNA"/>
</dbReference>
<dbReference type="GO" id="GO:0006396">
    <property type="term" value="P:RNA processing"/>
    <property type="evidence" value="ECO:0007669"/>
    <property type="project" value="TreeGrafter"/>
</dbReference>
<reference evidence="4 5" key="1">
    <citation type="submission" date="2021-07" db="EMBL/GenBank/DDBJ databases">
        <title>The Aristolochia fimbriata genome: insights into angiosperm evolution, floral development and chemical biosynthesis.</title>
        <authorList>
            <person name="Jiao Y."/>
        </authorList>
    </citation>
    <scope>NUCLEOTIDE SEQUENCE [LARGE SCALE GENOMIC DNA]</scope>
    <source>
        <strain evidence="4">IBCAS-2021</strain>
        <tissue evidence="4">Leaf</tissue>
    </source>
</reference>
<accession>A0AAV7F475</accession>
<feature type="compositionally biased region" description="Basic residues" evidence="3">
    <location>
        <begin position="49"/>
        <end position="60"/>
    </location>
</feature>
<dbReference type="PANTHER" id="PTHR47934:SF6">
    <property type="entry name" value="MITOCHONDRIAL GROUP I INTRON SPLICING FACTOR CCM1-RELATED"/>
    <property type="match status" value="1"/>
</dbReference>
<sequence length="509" mass="59705">MLFYHMNLFIMLQRPVISKSIISSSFATPFRVYHWNPIDHRSLRFYSSHRRAHRQTHKDKPKTLPPLDASQLEHSVSQLPPRFTPEDLCKTLNVQSHPLVCLHLFNFASNQPRFKHNMSTFFITIKKLGSAQLFEEFDIVVNQALAVPIPSSEPLFNTIIYYYTESRKLSRAINIFKHMKKSKDSLSRPSIKTYNLLFTAMLSRGSNSYINHIYMETIRCLFRQMVNDGIEPDIFSLNSMIKGYVLSLHLNDALRIFHQMGIVYKCLPNEHSYSHLIHGLCAQGRSKNAMQLYGEMVKKEFVPSEKAYNSLVNCLAIAGEVNEAVRLLWEMFEKRKLGDFITYQTVLDALGREGRVNDALDLLREFKEKDIEFMNMTYLDGDNWRFIESDSRFGTSCSLCIVWPLMLSGPPFEKHLIEHWRRKQVRKILESSGKRHSMQHFLVEEMLAKSRSYSGRVYVPKDFRIFSIQVPPKRSRAEYFCKEYARPLQVQNYLTESSRRAVMFFWEQL</sequence>
<dbReference type="Pfam" id="PF13812">
    <property type="entry name" value="PPR_3"/>
    <property type="match status" value="2"/>
</dbReference>
<dbReference type="NCBIfam" id="TIGR00756">
    <property type="entry name" value="PPR"/>
    <property type="match status" value="3"/>
</dbReference>
<dbReference type="PANTHER" id="PTHR47934">
    <property type="entry name" value="PENTATRICOPEPTIDE REPEAT-CONTAINING PROTEIN PET309, MITOCHONDRIAL"/>
    <property type="match status" value="1"/>
</dbReference>
<gene>
    <name evidence="4" type="ORF">H6P81_007656</name>
</gene>
<evidence type="ECO:0000256" key="1">
    <source>
        <dbReference type="ARBA" id="ARBA00022737"/>
    </source>
</evidence>
<dbReference type="GO" id="GO:0003729">
    <property type="term" value="F:mRNA binding"/>
    <property type="evidence" value="ECO:0007669"/>
    <property type="project" value="TreeGrafter"/>
</dbReference>
<dbReference type="Proteomes" id="UP000825729">
    <property type="component" value="Unassembled WGS sequence"/>
</dbReference>
<evidence type="ECO:0000256" key="3">
    <source>
        <dbReference type="SAM" id="MobiDB-lite"/>
    </source>
</evidence>
<dbReference type="Pfam" id="PF13041">
    <property type="entry name" value="PPR_2"/>
    <property type="match status" value="1"/>
</dbReference>
<dbReference type="Pfam" id="PF01535">
    <property type="entry name" value="PPR"/>
    <property type="match status" value="1"/>
</dbReference>
<protein>
    <recommendedName>
        <fullName evidence="6">Pentatricopeptide repeat-containing protein</fullName>
    </recommendedName>
</protein>
<feature type="region of interest" description="Disordered" evidence="3">
    <location>
        <begin position="49"/>
        <end position="68"/>
    </location>
</feature>
<keyword evidence="1" id="KW-0677">Repeat</keyword>
<evidence type="ECO:0000313" key="4">
    <source>
        <dbReference type="EMBL" id="KAG9454752.1"/>
    </source>
</evidence>
<comment type="caution">
    <text evidence="4">The sequence shown here is derived from an EMBL/GenBank/DDBJ whole genome shotgun (WGS) entry which is preliminary data.</text>
</comment>
<evidence type="ECO:0008006" key="6">
    <source>
        <dbReference type="Google" id="ProtNLM"/>
    </source>
</evidence>
<feature type="repeat" description="PPR" evidence="2">
    <location>
        <begin position="339"/>
        <end position="373"/>
    </location>
</feature>
<dbReference type="PROSITE" id="PS51375">
    <property type="entry name" value="PPR"/>
    <property type="match status" value="3"/>
</dbReference>
<dbReference type="InterPro" id="IPR011990">
    <property type="entry name" value="TPR-like_helical_dom_sf"/>
</dbReference>
<dbReference type="InterPro" id="IPR002885">
    <property type="entry name" value="PPR_rpt"/>
</dbReference>
<dbReference type="GO" id="GO:0005739">
    <property type="term" value="C:mitochondrion"/>
    <property type="evidence" value="ECO:0007669"/>
    <property type="project" value="TreeGrafter"/>
</dbReference>
<evidence type="ECO:0000313" key="5">
    <source>
        <dbReference type="Proteomes" id="UP000825729"/>
    </source>
</evidence>
<evidence type="ECO:0000256" key="2">
    <source>
        <dbReference type="PROSITE-ProRule" id="PRU00708"/>
    </source>
</evidence>
<feature type="repeat" description="PPR" evidence="2">
    <location>
        <begin position="269"/>
        <end position="303"/>
    </location>
</feature>
<dbReference type="Gene3D" id="1.25.40.10">
    <property type="entry name" value="Tetratricopeptide repeat domain"/>
    <property type="match status" value="2"/>
</dbReference>
<organism evidence="4 5">
    <name type="scientific">Aristolochia fimbriata</name>
    <name type="common">White veined hardy Dutchman's pipe vine</name>
    <dbReference type="NCBI Taxonomy" id="158543"/>
    <lineage>
        <taxon>Eukaryota</taxon>
        <taxon>Viridiplantae</taxon>
        <taxon>Streptophyta</taxon>
        <taxon>Embryophyta</taxon>
        <taxon>Tracheophyta</taxon>
        <taxon>Spermatophyta</taxon>
        <taxon>Magnoliopsida</taxon>
        <taxon>Magnoliidae</taxon>
        <taxon>Piperales</taxon>
        <taxon>Aristolochiaceae</taxon>
        <taxon>Aristolochia</taxon>
    </lineage>
</organism>
<dbReference type="AlphaFoldDB" id="A0AAV7F475"/>
<feature type="repeat" description="PPR" evidence="2">
    <location>
        <begin position="304"/>
        <end position="334"/>
    </location>
</feature>
<dbReference type="GO" id="GO:0007005">
    <property type="term" value="P:mitochondrion organization"/>
    <property type="evidence" value="ECO:0007669"/>
    <property type="project" value="TreeGrafter"/>
</dbReference>